<dbReference type="InterPro" id="IPR037522">
    <property type="entry name" value="HD_GYP_dom"/>
</dbReference>
<feature type="region of interest" description="Disordered" evidence="1">
    <location>
        <begin position="448"/>
        <end position="501"/>
    </location>
</feature>
<dbReference type="PANTHER" id="PTHR43155">
    <property type="entry name" value="CYCLIC DI-GMP PHOSPHODIESTERASE PA4108-RELATED"/>
    <property type="match status" value="1"/>
</dbReference>
<dbReference type="CDD" id="cd00077">
    <property type="entry name" value="HDc"/>
    <property type="match status" value="1"/>
</dbReference>
<dbReference type="Pfam" id="PF13487">
    <property type="entry name" value="HD_5"/>
    <property type="match status" value="1"/>
</dbReference>
<evidence type="ECO:0000259" key="4">
    <source>
        <dbReference type="PROSITE" id="PS51832"/>
    </source>
</evidence>
<feature type="transmembrane region" description="Helical" evidence="2">
    <location>
        <begin position="37"/>
        <end position="55"/>
    </location>
</feature>
<evidence type="ECO:0000259" key="3">
    <source>
        <dbReference type="PROSITE" id="PS51831"/>
    </source>
</evidence>
<dbReference type="PROSITE" id="PS51832">
    <property type="entry name" value="HD_GYP"/>
    <property type="match status" value="1"/>
</dbReference>
<dbReference type="Gene3D" id="1.10.3210.10">
    <property type="entry name" value="Hypothetical protein af1432"/>
    <property type="match status" value="1"/>
</dbReference>
<feature type="transmembrane region" description="Helical" evidence="2">
    <location>
        <begin position="175"/>
        <end position="192"/>
    </location>
</feature>
<proteinExistence type="predicted"/>
<feature type="transmembrane region" description="Helical" evidence="2">
    <location>
        <begin position="12"/>
        <end position="30"/>
    </location>
</feature>
<organism evidence="5 6">
    <name type="scientific">Ferroacidibacillus organovorans</name>
    <dbReference type="NCBI Taxonomy" id="1765683"/>
    <lineage>
        <taxon>Bacteria</taxon>
        <taxon>Bacillati</taxon>
        <taxon>Bacillota</taxon>
        <taxon>Bacilli</taxon>
        <taxon>Bacillales</taxon>
        <taxon>Alicyclobacillaceae</taxon>
        <taxon>Ferroacidibacillus</taxon>
    </lineage>
</organism>
<evidence type="ECO:0000313" key="5">
    <source>
        <dbReference type="EMBL" id="OPG15321.1"/>
    </source>
</evidence>
<sequence length="501" mass="56886">MKIGMAIHFRSTLTALSTIVSIYMVYNALLHTNEIHIMYWTSAFFAITLLLRISPTLNSNGFMLSVNGLLSIFVILRLGIFPFILVKSFEQILLVITDVMRIRYFFLNIFNVCVSGYSAYYIWSLSVNDPRYISVFAMVAACVYLIVHYSIFFIGMYSQNKDGVVDRFKKHILNIWAPELSISFLGVVWALLYTKYGIWSTVVPFALFFFIRAMLNRQIKDAKTIEEYAHLLEKQYEATIRTMAMAVDKRDPFTAGHSRRVAALTKVIAAEIGKFPDVKEVYFSGLLHDVGKISVPDSVLLKPGKLSDDEWAQMKMHPEIGHQMLLEAVASDTILHAVRSHHEWVIGSGYPDGLQGEEIPLIARIVSVADAFDAMVSNRIYRKGMPIAEAKRRLLEGRDSQFDRGVVDSFVAVLDRITKDELLELGYGDQPPNSDVEPLEEISLTNPRLDERLKRMEEMRLMSEGRLSEHHESDAGEPRSSEERSLNAQREVAATDEYGSV</sequence>
<name>A0A1V4EQZ1_9BACL</name>
<evidence type="ECO:0000313" key="6">
    <source>
        <dbReference type="Proteomes" id="UP000190229"/>
    </source>
</evidence>
<keyword evidence="2" id="KW-1133">Transmembrane helix</keyword>
<evidence type="ECO:0000256" key="1">
    <source>
        <dbReference type="SAM" id="MobiDB-lite"/>
    </source>
</evidence>
<dbReference type="InterPro" id="IPR003607">
    <property type="entry name" value="HD/PDEase_dom"/>
</dbReference>
<feature type="transmembrane region" description="Helical" evidence="2">
    <location>
        <begin position="135"/>
        <end position="154"/>
    </location>
</feature>
<dbReference type="PROSITE" id="PS51831">
    <property type="entry name" value="HD"/>
    <property type="match status" value="1"/>
</dbReference>
<dbReference type="SUPFAM" id="SSF109604">
    <property type="entry name" value="HD-domain/PDEase-like"/>
    <property type="match status" value="1"/>
</dbReference>
<keyword evidence="2" id="KW-0812">Transmembrane</keyword>
<dbReference type="InterPro" id="IPR006674">
    <property type="entry name" value="HD_domain"/>
</dbReference>
<dbReference type="SMART" id="SM00471">
    <property type="entry name" value="HDc"/>
    <property type="match status" value="1"/>
</dbReference>
<dbReference type="AlphaFoldDB" id="A0A1V4EQZ1"/>
<feature type="domain" description="HD" evidence="3">
    <location>
        <begin position="254"/>
        <end position="375"/>
    </location>
</feature>
<feature type="compositionally biased region" description="Basic and acidic residues" evidence="1">
    <location>
        <begin position="448"/>
        <end position="485"/>
    </location>
</feature>
<reference evidence="5 6" key="1">
    <citation type="submission" date="2017-02" db="EMBL/GenBank/DDBJ databases">
        <title>Draft genome of Acidibacillus ferrooxidans Huett2.</title>
        <authorList>
            <person name="Schopf S."/>
        </authorList>
    </citation>
    <scope>NUCLEOTIDE SEQUENCE [LARGE SCALE GENOMIC DNA]</scope>
    <source>
        <strain evidence="5 6">Huett2</strain>
    </source>
</reference>
<protein>
    <submittedName>
        <fullName evidence="5">Uncharacterized protein</fullName>
    </submittedName>
</protein>
<dbReference type="PANTHER" id="PTHR43155:SF2">
    <property type="entry name" value="CYCLIC DI-GMP PHOSPHODIESTERASE PA4108"/>
    <property type="match status" value="1"/>
</dbReference>
<dbReference type="EMBL" id="MWPS01000038">
    <property type="protein sequence ID" value="OPG15321.1"/>
    <property type="molecule type" value="Genomic_DNA"/>
</dbReference>
<feature type="domain" description="HD-GYP" evidence="4">
    <location>
        <begin position="232"/>
        <end position="426"/>
    </location>
</feature>
<feature type="transmembrane region" description="Helical" evidence="2">
    <location>
        <begin position="105"/>
        <end position="123"/>
    </location>
</feature>
<evidence type="ECO:0000256" key="2">
    <source>
        <dbReference type="SAM" id="Phobius"/>
    </source>
</evidence>
<keyword evidence="2" id="KW-0472">Membrane</keyword>
<feature type="transmembrane region" description="Helical" evidence="2">
    <location>
        <begin position="198"/>
        <end position="215"/>
    </location>
</feature>
<comment type="caution">
    <text evidence="5">The sequence shown here is derived from an EMBL/GenBank/DDBJ whole genome shotgun (WGS) entry which is preliminary data.</text>
</comment>
<dbReference type="Proteomes" id="UP000190229">
    <property type="component" value="Unassembled WGS sequence"/>
</dbReference>
<feature type="transmembrane region" description="Helical" evidence="2">
    <location>
        <begin position="61"/>
        <end position="85"/>
    </location>
</feature>
<accession>A0A1V4EQZ1</accession>
<gene>
    <name evidence="5" type="ORF">B2M26_12740</name>
</gene>
<keyword evidence="6" id="KW-1185">Reference proteome</keyword>